<dbReference type="AlphaFoldDB" id="I1DXG6"/>
<feature type="transmembrane region" description="Helical" evidence="2">
    <location>
        <begin position="20"/>
        <end position="42"/>
    </location>
</feature>
<dbReference type="InterPro" id="IPR046947">
    <property type="entry name" value="LytR-like"/>
</dbReference>
<dbReference type="PANTHER" id="PTHR37299">
    <property type="entry name" value="TRANSCRIPTIONAL REGULATOR-RELATED"/>
    <property type="match status" value="1"/>
</dbReference>
<evidence type="ECO:0000256" key="1">
    <source>
        <dbReference type="ARBA" id="ARBA00023012"/>
    </source>
</evidence>
<dbReference type="Proteomes" id="UP000004374">
    <property type="component" value="Unassembled WGS sequence"/>
</dbReference>
<accession>I1DXG6</accession>
<comment type="caution">
    <text evidence="4">The sequence shown here is derived from an EMBL/GenBank/DDBJ whole genome shotgun (WGS) entry which is preliminary data.</text>
</comment>
<evidence type="ECO:0000313" key="5">
    <source>
        <dbReference type="Proteomes" id="UP000004374"/>
    </source>
</evidence>
<dbReference type="GO" id="GO:0000156">
    <property type="term" value="F:phosphorelay response regulator activity"/>
    <property type="evidence" value="ECO:0007669"/>
    <property type="project" value="InterPro"/>
</dbReference>
<keyword evidence="2" id="KW-0812">Transmembrane</keyword>
<evidence type="ECO:0000313" key="4">
    <source>
        <dbReference type="EMBL" id="GAB58744.1"/>
    </source>
</evidence>
<feature type="domain" description="HTH LytTR-type" evidence="3">
    <location>
        <begin position="192"/>
        <end position="296"/>
    </location>
</feature>
<reference evidence="4 5" key="1">
    <citation type="journal article" date="2012" name="J. Bacteriol.">
        <title>Genome Sequence of the Protease-Producing Bacterium Rheinheimera nanhaiensis E407-8T, Isolated from Deep-Sea Sediment of the South China Sea.</title>
        <authorList>
            <person name="Zhang X.-Y."/>
            <person name="Zhang Y.-J."/>
            <person name="Qin Q.-L."/>
            <person name="Xie B.-B."/>
            <person name="Chen X.-L."/>
            <person name="Zhou B.-C."/>
            <person name="Zhang Y.-Z."/>
        </authorList>
    </citation>
    <scope>NUCLEOTIDE SEQUENCE [LARGE SCALE GENOMIC DNA]</scope>
    <source>
        <strain evidence="4 5">E407-8</strain>
    </source>
</reference>
<dbReference type="RefSeq" id="WP_008220695.1">
    <property type="nucleotide sequence ID" value="NZ_BAFK01000008.1"/>
</dbReference>
<name>I1DXG6_9GAMM</name>
<keyword evidence="2" id="KW-1133">Transmembrane helix</keyword>
<dbReference type="Pfam" id="PF04397">
    <property type="entry name" value="LytTR"/>
    <property type="match status" value="1"/>
</dbReference>
<sequence>MTSGKTKSVFERFDRRPVLYSYLLLMLYFFINAAINASSVWMEHSRDPANSLSLWEPIVWEYSSAISTLLLCPLLFYWFNRYPLQLTNVKRQLLAHLLGTLVFSVLHVSIMVALRELVYYWQGGNYQFGPLLREFFYEYRKDAWGYIWFLLSYQLIMFGYSRLKGEAHQLDLAEDTAEASALQKSPKAPEHFLVKKLDKEFLIRTDEIEWLEASGNYVNLHSKGRIYPLRATLSSTLDLLSSKGFSRIHRSLAVNHNAIDSISYDSSGDGDILLKCGKQLALSRRYKEAFRATLQPD</sequence>
<dbReference type="PIRSF" id="PIRSF031767">
    <property type="entry name" value="MHYE_LytTR"/>
    <property type="match status" value="1"/>
</dbReference>
<keyword evidence="5" id="KW-1185">Reference proteome</keyword>
<dbReference type="PANTHER" id="PTHR37299:SF1">
    <property type="entry name" value="STAGE 0 SPORULATION PROTEIN A HOMOLOG"/>
    <property type="match status" value="1"/>
</dbReference>
<evidence type="ECO:0000259" key="3">
    <source>
        <dbReference type="PROSITE" id="PS50930"/>
    </source>
</evidence>
<feature type="transmembrane region" description="Helical" evidence="2">
    <location>
        <begin position="92"/>
        <end position="114"/>
    </location>
</feature>
<dbReference type="EMBL" id="BAFK01000008">
    <property type="protein sequence ID" value="GAB58744.1"/>
    <property type="molecule type" value="Genomic_DNA"/>
</dbReference>
<keyword evidence="1" id="KW-0902">Two-component regulatory system</keyword>
<dbReference type="InterPro" id="IPR012379">
    <property type="entry name" value="LytTR_MHYE"/>
</dbReference>
<dbReference type="PROSITE" id="PS50930">
    <property type="entry name" value="HTH_LYTTR"/>
    <property type="match status" value="1"/>
</dbReference>
<keyword evidence="2" id="KW-0472">Membrane</keyword>
<feature type="transmembrane region" description="Helical" evidence="2">
    <location>
        <begin position="62"/>
        <end position="80"/>
    </location>
</feature>
<feature type="transmembrane region" description="Helical" evidence="2">
    <location>
        <begin position="143"/>
        <end position="160"/>
    </location>
</feature>
<dbReference type="SMART" id="SM00850">
    <property type="entry name" value="LytTR"/>
    <property type="match status" value="1"/>
</dbReference>
<dbReference type="InterPro" id="IPR007492">
    <property type="entry name" value="LytTR_DNA-bd_dom"/>
</dbReference>
<dbReference type="GO" id="GO:0003677">
    <property type="term" value="F:DNA binding"/>
    <property type="evidence" value="ECO:0007669"/>
    <property type="project" value="InterPro"/>
</dbReference>
<organism evidence="4 5">
    <name type="scientific">Rheinheimera nanhaiensis E407-8</name>
    <dbReference type="NCBI Taxonomy" id="562729"/>
    <lineage>
        <taxon>Bacteria</taxon>
        <taxon>Pseudomonadati</taxon>
        <taxon>Pseudomonadota</taxon>
        <taxon>Gammaproteobacteria</taxon>
        <taxon>Chromatiales</taxon>
        <taxon>Chromatiaceae</taxon>
        <taxon>Rheinheimera</taxon>
    </lineage>
</organism>
<evidence type="ECO:0000256" key="2">
    <source>
        <dbReference type="SAM" id="Phobius"/>
    </source>
</evidence>
<proteinExistence type="predicted"/>
<dbReference type="Gene3D" id="2.40.50.1020">
    <property type="entry name" value="LytTr DNA-binding domain"/>
    <property type="match status" value="1"/>
</dbReference>
<gene>
    <name evidence="4" type="ORF">RNAN_1732</name>
</gene>
<dbReference type="STRING" id="562729.RNAN_1732"/>
<protein>
    <submittedName>
        <fullName evidence="4">Response regulator receiver domain-containing protein</fullName>
    </submittedName>
</protein>